<dbReference type="PATRIC" id="fig|1423775.4.peg.2311"/>
<sequence length="51" mass="6062">MTRARSSFHQRLCTYDTHEGAEKAIFNMSYRFPEKAQFKIVEYGEIEKGMK</sequence>
<reference evidence="1 2" key="1">
    <citation type="journal article" date="2015" name="Genome Announc.">
        <title>Expanding the biotechnology potential of lactobacilli through comparative genomics of 213 strains and associated genera.</title>
        <authorList>
            <person name="Sun Z."/>
            <person name="Harris H.M."/>
            <person name="McCann A."/>
            <person name="Guo C."/>
            <person name="Argimon S."/>
            <person name="Zhang W."/>
            <person name="Yang X."/>
            <person name="Jeffery I.B."/>
            <person name="Cooney J.C."/>
            <person name="Kagawa T.F."/>
            <person name="Liu W."/>
            <person name="Song Y."/>
            <person name="Salvetti E."/>
            <person name="Wrobel A."/>
            <person name="Rasinkangas P."/>
            <person name="Parkhill J."/>
            <person name="Rea M.C."/>
            <person name="O'Sullivan O."/>
            <person name="Ritari J."/>
            <person name="Douillard F.P."/>
            <person name="Paul Ross R."/>
            <person name="Yang R."/>
            <person name="Briner A.E."/>
            <person name="Felis G.E."/>
            <person name="de Vos W.M."/>
            <person name="Barrangou R."/>
            <person name="Klaenhammer T.R."/>
            <person name="Caufield P.W."/>
            <person name="Cui Y."/>
            <person name="Zhang H."/>
            <person name="O'Toole P.W."/>
        </authorList>
    </citation>
    <scope>NUCLEOTIDE SEQUENCE [LARGE SCALE GENOMIC DNA]</scope>
    <source>
        <strain evidence="1 2">DSM 19682</strain>
    </source>
</reference>
<gene>
    <name evidence="1" type="ORF">FD03_GL002272</name>
</gene>
<dbReference type="EMBL" id="AZDZ01000022">
    <property type="protein sequence ID" value="KRK78499.1"/>
    <property type="molecule type" value="Genomic_DNA"/>
</dbReference>
<dbReference type="AlphaFoldDB" id="A0A0R1KAP9"/>
<protein>
    <submittedName>
        <fullName evidence="1">Uncharacterized protein</fullName>
    </submittedName>
</protein>
<dbReference type="STRING" id="1423775.FD03_GL002272"/>
<organism evidence="1 2">
    <name type="scientific">Companilactobacillus nodensis DSM 19682 = JCM 14932 = NBRC 107160</name>
    <dbReference type="NCBI Taxonomy" id="1423775"/>
    <lineage>
        <taxon>Bacteria</taxon>
        <taxon>Bacillati</taxon>
        <taxon>Bacillota</taxon>
        <taxon>Bacilli</taxon>
        <taxon>Lactobacillales</taxon>
        <taxon>Lactobacillaceae</taxon>
        <taxon>Companilactobacillus</taxon>
    </lineage>
</organism>
<evidence type="ECO:0000313" key="1">
    <source>
        <dbReference type="EMBL" id="KRK78499.1"/>
    </source>
</evidence>
<name>A0A0R1KAP9_9LACO</name>
<dbReference type="Proteomes" id="UP000051248">
    <property type="component" value="Unassembled WGS sequence"/>
</dbReference>
<keyword evidence="2" id="KW-1185">Reference proteome</keyword>
<proteinExistence type="predicted"/>
<evidence type="ECO:0000313" key="2">
    <source>
        <dbReference type="Proteomes" id="UP000051248"/>
    </source>
</evidence>
<comment type="caution">
    <text evidence="1">The sequence shown here is derived from an EMBL/GenBank/DDBJ whole genome shotgun (WGS) entry which is preliminary data.</text>
</comment>
<accession>A0A0R1KAP9</accession>